<sequence>LPELPEHYITSIHSESQTCEDSVWDTKRNNFVCKNVNSFDINCGSVINYVCTENDFNSSVKDVNILYSDGSTSDTSSSNSNCS</sequence>
<proteinExistence type="predicted"/>
<gene>
    <name evidence="1" type="primary">ORF218835</name>
</gene>
<feature type="non-terminal residue" evidence="1">
    <location>
        <position position="83"/>
    </location>
</feature>
<accession>A0A0B7BZZ0</accession>
<reference evidence="1" key="1">
    <citation type="submission" date="2014-12" db="EMBL/GenBank/DDBJ databases">
        <title>Insight into the proteome of Arion vulgaris.</title>
        <authorList>
            <person name="Aradska J."/>
            <person name="Bulat T."/>
            <person name="Smidak R."/>
            <person name="Sarate P."/>
            <person name="Gangsoo J."/>
            <person name="Sialana F."/>
            <person name="Bilban M."/>
            <person name="Lubec G."/>
        </authorList>
    </citation>
    <scope>NUCLEOTIDE SEQUENCE</scope>
    <source>
        <tissue evidence="1">Skin</tissue>
    </source>
</reference>
<organism evidence="1">
    <name type="scientific">Arion vulgaris</name>
    <dbReference type="NCBI Taxonomy" id="1028688"/>
    <lineage>
        <taxon>Eukaryota</taxon>
        <taxon>Metazoa</taxon>
        <taxon>Spiralia</taxon>
        <taxon>Lophotrochozoa</taxon>
        <taxon>Mollusca</taxon>
        <taxon>Gastropoda</taxon>
        <taxon>Heterobranchia</taxon>
        <taxon>Euthyneura</taxon>
        <taxon>Panpulmonata</taxon>
        <taxon>Eupulmonata</taxon>
        <taxon>Stylommatophora</taxon>
        <taxon>Helicina</taxon>
        <taxon>Arionoidea</taxon>
        <taxon>Arionidae</taxon>
        <taxon>Arion</taxon>
    </lineage>
</organism>
<evidence type="ECO:0000313" key="1">
    <source>
        <dbReference type="EMBL" id="CEK98487.1"/>
    </source>
</evidence>
<protein>
    <submittedName>
        <fullName evidence="1">Uncharacterized protein</fullName>
    </submittedName>
</protein>
<dbReference type="EMBL" id="HACG01051616">
    <property type="protein sequence ID" value="CEK98487.1"/>
    <property type="molecule type" value="Transcribed_RNA"/>
</dbReference>
<feature type="non-terminal residue" evidence="1">
    <location>
        <position position="1"/>
    </location>
</feature>
<dbReference type="AlphaFoldDB" id="A0A0B7BZZ0"/>
<name>A0A0B7BZZ0_9EUPU</name>